<evidence type="ECO:0000256" key="3">
    <source>
        <dbReference type="ARBA" id="ARBA00022729"/>
    </source>
</evidence>
<evidence type="ECO:0000313" key="4">
    <source>
        <dbReference type="EMBL" id="MBA2133352.1"/>
    </source>
</evidence>
<dbReference type="AlphaFoldDB" id="A0A8J6LSP3"/>
<dbReference type="EMBL" id="JAAKDE010000014">
    <property type="protein sequence ID" value="MBA2133352.1"/>
    <property type="molecule type" value="Genomic_DNA"/>
</dbReference>
<organism evidence="4 5">
    <name type="scientific">Capillibacterium thermochitinicola</name>
    <dbReference type="NCBI Taxonomy" id="2699427"/>
    <lineage>
        <taxon>Bacteria</taxon>
        <taxon>Bacillati</taxon>
        <taxon>Bacillota</taxon>
        <taxon>Capillibacterium</taxon>
    </lineage>
</organism>
<name>A0A8J6LSP3_9FIRM</name>
<dbReference type="PANTHER" id="PTHR42953:SF3">
    <property type="entry name" value="HIGH-AFFINITY ZINC UPTAKE SYSTEM PROTEIN ZNUA"/>
    <property type="match status" value="1"/>
</dbReference>
<gene>
    <name evidence="4" type="ORF">G5B42_07320</name>
</gene>
<dbReference type="Gene3D" id="3.40.50.1980">
    <property type="entry name" value="Nitrogenase molybdenum iron protein domain"/>
    <property type="match status" value="2"/>
</dbReference>
<dbReference type="PANTHER" id="PTHR42953">
    <property type="entry name" value="HIGH-AFFINITY ZINC UPTAKE SYSTEM PROTEIN ZNUA-RELATED"/>
    <property type="match status" value="1"/>
</dbReference>
<reference evidence="4" key="1">
    <citation type="submission" date="2020-06" db="EMBL/GenBank/DDBJ databases">
        <title>Novel chitinolytic bacterium.</title>
        <authorList>
            <person name="Ungkulpasvich U."/>
            <person name="Kosugi A."/>
            <person name="Uke A."/>
        </authorList>
    </citation>
    <scope>NUCLEOTIDE SEQUENCE</scope>
    <source>
        <strain evidence="4">UUS1-1</strain>
    </source>
</reference>
<comment type="similarity">
    <text evidence="1">Belongs to the bacterial solute-binding protein 9 family.</text>
</comment>
<proteinExistence type="inferred from homology"/>
<dbReference type="GO" id="GO:0030001">
    <property type="term" value="P:metal ion transport"/>
    <property type="evidence" value="ECO:0007669"/>
    <property type="project" value="InterPro"/>
</dbReference>
<protein>
    <submittedName>
        <fullName evidence="4">Zinc ABC transporter substrate-binding protein</fullName>
    </submittedName>
</protein>
<sequence length="327" mass="36608">MNKHQRPWGKVLSLFGGGLLLAVAVGVGSKLFTSVTLRDGERDKIKVFVSILPQKYFVERIGGERVSVAVMVGPGQNPATYEPLPQQMSALAETHIYFRIGVPFETAWIDRLQRLNPEMIMVDTREGVPLREVEDAICHAPGEEAAEADTPDGHGHNGTGLKDPHIWLDPLLVKVQAETVYRTLAAFDPDYREYYQANLNRFHTELDQLHAELQATFDGLKRKTLMVYHPAWGYLTDRYGLKQVPLEVEGKEPGPRELAQLIDYAKTQGIRVVFIQRQFNSTAAEAVARAVNGQVVSIDPLAEDYLTNMRRIAQAIKESNDRSGESD</sequence>
<dbReference type="InterPro" id="IPR050492">
    <property type="entry name" value="Bact_metal-bind_prot9"/>
</dbReference>
<dbReference type="SUPFAM" id="SSF53807">
    <property type="entry name" value="Helical backbone' metal receptor"/>
    <property type="match status" value="1"/>
</dbReference>
<accession>A0A8J6LSP3</accession>
<dbReference type="GO" id="GO:0046872">
    <property type="term" value="F:metal ion binding"/>
    <property type="evidence" value="ECO:0007669"/>
    <property type="project" value="InterPro"/>
</dbReference>
<evidence type="ECO:0000256" key="2">
    <source>
        <dbReference type="ARBA" id="ARBA00022448"/>
    </source>
</evidence>
<evidence type="ECO:0000313" key="5">
    <source>
        <dbReference type="Proteomes" id="UP000657177"/>
    </source>
</evidence>
<dbReference type="Proteomes" id="UP000657177">
    <property type="component" value="Unassembled WGS sequence"/>
</dbReference>
<keyword evidence="2" id="KW-0813">Transport</keyword>
<dbReference type="RefSeq" id="WP_181339822.1">
    <property type="nucleotide sequence ID" value="NZ_JAAKDE010000014.1"/>
</dbReference>
<dbReference type="Pfam" id="PF01297">
    <property type="entry name" value="ZnuA"/>
    <property type="match status" value="1"/>
</dbReference>
<dbReference type="InterPro" id="IPR006127">
    <property type="entry name" value="ZnuA-like"/>
</dbReference>
<evidence type="ECO:0000256" key="1">
    <source>
        <dbReference type="ARBA" id="ARBA00011028"/>
    </source>
</evidence>
<keyword evidence="3" id="KW-0732">Signal</keyword>
<keyword evidence="5" id="KW-1185">Reference proteome</keyword>
<comment type="caution">
    <text evidence="4">The sequence shown here is derived from an EMBL/GenBank/DDBJ whole genome shotgun (WGS) entry which is preliminary data.</text>
</comment>